<name>A0AAD7M886_MYCRO</name>
<dbReference type="EMBL" id="JARKIE010000008">
    <property type="protein sequence ID" value="KAJ7705359.1"/>
    <property type="molecule type" value="Genomic_DNA"/>
</dbReference>
<protein>
    <submittedName>
        <fullName evidence="2">Uncharacterized protein</fullName>
    </submittedName>
</protein>
<accession>A0AAD7M886</accession>
<reference evidence="2" key="1">
    <citation type="submission" date="2023-03" db="EMBL/GenBank/DDBJ databases">
        <title>Massive genome expansion in bonnet fungi (Mycena s.s.) driven by repeated elements and novel gene families across ecological guilds.</title>
        <authorList>
            <consortium name="Lawrence Berkeley National Laboratory"/>
            <person name="Harder C.B."/>
            <person name="Miyauchi S."/>
            <person name="Viragh M."/>
            <person name="Kuo A."/>
            <person name="Thoen E."/>
            <person name="Andreopoulos B."/>
            <person name="Lu D."/>
            <person name="Skrede I."/>
            <person name="Drula E."/>
            <person name="Henrissat B."/>
            <person name="Morin E."/>
            <person name="Kohler A."/>
            <person name="Barry K."/>
            <person name="LaButti K."/>
            <person name="Morin E."/>
            <person name="Salamov A."/>
            <person name="Lipzen A."/>
            <person name="Mereny Z."/>
            <person name="Hegedus B."/>
            <person name="Baldrian P."/>
            <person name="Stursova M."/>
            <person name="Weitz H."/>
            <person name="Taylor A."/>
            <person name="Grigoriev I.V."/>
            <person name="Nagy L.G."/>
            <person name="Martin F."/>
            <person name="Kauserud H."/>
        </authorList>
    </citation>
    <scope>NUCLEOTIDE SEQUENCE</scope>
    <source>
        <strain evidence="2">CBHHK067</strain>
    </source>
</reference>
<dbReference type="Proteomes" id="UP001221757">
    <property type="component" value="Unassembled WGS sequence"/>
</dbReference>
<evidence type="ECO:0000313" key="3">
    <source>
        <dbReference type="Proteomes" id="UP001221757"/>
    </source>
</evidence>
<sequence>MPGETVIIHPRLVALNVPSKTATRGSVVYFANTSRIPSLGSLALSTWTATHSGCASSDRVKRPVPAPIPSKHARAGRRDGAAQMRERLRLILRARSRQHQLLRIGRIAQQRTCYTGCSATWLHSERLKRVEARLPLASLYLCKNADPSPTPT</sequence>
<proteinExistence type="predicted"/>
<organism evidence="2 3">
    <name type="scientific">Mycena rosella</name>
    <name type="common">Pink bonnet</name>
    <name type="synonym">Agaricus rosellus</name>
    <dbReference type="NCBI Taxonomy" id="1033263"/>
    <lineage>
        <taxon>Eukaryota</taxon>
        <taxon>Fungi</taxon>
        <taxon>Dikarya</taxon>
        <taxon>Basidiomycota</taxon>
        <taxon>Agaricomycotina</taxon>
        <taxon>Agaricomycetes</taxon>
        <taxon>Agaricomycetidae</taxon>
        <taxon>Agaricales</taxon>
        <taxon>Marasmiineae</taxon>
        <taxon>Mycenaceae</taxon>
        <taxon>Mycena</taxon>
    </lineage>
</organism>
<keyword evidence="3" id="KW-1185">Reference proteome</keyword>
<feature type="region of interest" description="Disordered" evidence="1">
    <location>
        <begin position="56"/>
        <end position="81"/>
    </location>
</feature>
<evidence type="ECO:0000313" key="2">
    <source>
        <dbReference type="EMBL" id="KAJ7705359.1"/>
    </source>
</evidence>
<gene>
    <name evidence="2" type="ORF">B0H17DRAFT_666021</name>
</gene>
<comment type="caution">
    <text evidence="2">The sequence shown here is derived from an EMBL/GenBank/DDBJ whole genome shotgun (WGS) entry which is preliminary data.</text>
</comment>
<evidence type="ECO:0000256" key="1">
    <source>
        <dbReference type="SAM" id="MobiDB-lite"/>
    </source>
</evidence>
<dbReference type="AlphaFoldDB" id="A0AAD7M886"/>